<comment type="caution">
    <text evidence="2">The sequence shown here is derived from an EMBL/GenBank/DDBJ whole genome shotgun (WGS) entry which is preliminary data.</text>
</comment>
<dbReference type="EMBL" id="JBIALX010000001">
    <property type="protein sequence ID" value="MFF0452472.1"/>
    <property type="molecule type" value="Genomic_DNA"/>
</dbReference>
<feature type="compositionally biased region" description="Basic and acidic residues" evidence="1">
    <location>
        <begin position="47"/>
        <end position="80"/>
    </location>
</feature>
<protein>
    <submittedName>
        <fullName evidence="2">Uncharacterized protein</fullName>
    </submittedName>
</protein>
<evidence type="ECO:0000313" key="2">
    <source>
        <dbReference type="EMBL" id="MFF0452472.1"/>
    </source>
</evidence>
<keyword evidence="3" id="KW-1185">Reference proteome</keyword>
<proteinExistence type="predicted"/>
<reference evidence="2 3" key="1">
    <citation type="submission" date="2024-10" db="EMBL/GenBank/DDBJ databases">
        <title>The Natural Products Discovery Center: Release of the First 8490 Sequenced Strains for Exploring Actinobacteria Biosynthetic Diversity.</title>
        <authorList>
            <person name="Kalkreuter E."/>
            <person name="Kautsar S.A."/>
            <person name="Yang D."/>
            <person name="Bader C.D."/>
            <person name="Teijaro C.N."/>
            <person name="Fluegel L."/>
            <person name="Davis C.M."/>
            <person name="Simpson J.R."/>
            <person name="Lauterbach L."/>
            <person name="Steele A.D."/>
            <person name="Gui C."/>
            <person name="Meng S."/>
            <person name="Li G."/>
            <person name="Viehrig K."/>
            <person name="Ye F."/>
            <person name="Su P."/>
            <person name="Kiefer A.F."/>
            <person name="Nichols A."/>
            <person name="Cepeda A.J."/>
            <person name="Yan W."/>
            <person name="Fan B."/>
            <person name="Jiang Y."/>
            <person name="Adhikari A."/>
            <person name="Zheng C.-J."/>
            <person name="Schuster L."/>
            <person name="Cowan T.M."/>
            <person name="Smanski M.J."/>
            <person name="Chevrette M.G."/>
            <person name="De Carvalho L.P.S."/>
            <person name="Shen B."/>
        </authorList>
    </citation>
    <scope>NUCLEOTIDE SEQUENCE [LARGE SCALE GENOMIC DNA]</scope>
    <source>
        <strain evidence="2 3">NPDC004550</strain>
    </source>
</reference>
<accession>A0ABW6NBG0</accession>
<name>A0ABW6NBG0_9NOCA</name>
<dbReference type="Proteomes" id="UP001601521">
    <property type="component" value="Unassembled WGS sequence"/>
</dbReference>
<organism evidence="2 3">
    <name type="scientific">Nocardia africana</name>
    <dbReference type="NCBI Taxonomy" id="134964"/>
    <lineage>
        <taxon>Bacteria</taxon>
        <taxon>Bacillati</taxon>
        <taxon>Actinomycetota</taxon>
        <taxon>Actinomycetes</taxon>
        <taxon>Mycobacteriales</taxon>
        <taxon>Nocardiaceae</taxon>
        <taxon>Nocardia</taxon>
    </lineage>
</organism>
<evidence type="ECO:0000256" key="1">
    <source>
        <dbReference type="SAM" id="MobiDB-lite"/>
    </source>
</evidence>
<sequence>MTDYAAEMDRILADYRAGSHGIREQFLEADARTTRGGADLFAELREQLRENESQHPEASRDATGREDSAEREQWQREAAERANVATDRRRPKTSGRDAVVLPSDWTDEDEARAEGYGPPESWLR</sequence>
<gene>
    <name evidence="2" type="ORF">ACFYTH_03765</name>
</gene>
<feature type="region of interest" description="Disordered" evidence="1">
    <location>
        <begin position="47"/>
        <end position="124"/>
    </location>
</feature>
<dbReference type="RefSeq" id="WP_387248903.1">
    <property type="nucleotide sequence ID" value="NZ_JBIALX010000001.1"/>
</dbReference>
<evidence type="ECO:0000313" key="3">
    <source>
        <dbReference type="Proteomes" id="UP001601521"/>
    </source>
</evidence>